<dbReference type="CDD" id="cd04301">
    <property type="entry name" value="NAT_SF"/>
    <property type="match status" value="1"/>
</dbReference>
<evidence type="ECO:0000313" key="4">
    <source>
        <dbReference type="EMBL" id="RXW32658.1"/>
    </source>
</evidence>
<evidence type="ECO:0000256" key="1">
    <source>
        <dbReference type="ARBA" id="ARBA00022679"/>
    </source>
</evidence>
<dbReference type="OrthoDB" id="9775595at2"/>
<reference evidence="4 5" key="1">
    <citation type="submission" date="2018-01" db="EMBL/GenBank/DDBJ databases">
        <title>Lactibacter flavus gen. nov., sp. nov., a novel bacterium of the family Propionibacteriaceae isolated from raw milk and dairy products.</title>
        <authorList>
            <person name="Wenning M."/>
            <person name="Breitenwieser F."/>
            <person name="Huptas C."/>
            <person name="von Neubeck M."/>
            <person name="Busse H.-J."/>
            <person name="Scherer S."/>
        </authorList>
    </citation>
    <scope>NUCLEOTIDE SEQUENCE [LARGE SCALE GENOMIC DNA]</scope>
    <source>
        <strain evidence="4 5">VG341</strain>
    </source>
</reference>
<keyword evidence="2" id="KW-0012">Acyltransferase</keyword>
<dbReference type="GO" id="GO:0016747">
    <property type="term" value="F:acyltransferase activity, transferring groups other than amino-acyl groups"/>
    <property type="evidence" value="ECO:0007669"/>
    <property type="project" value="InterPro"/>
</dbReference>
<evidence type="ECO:0000256" key="2">
    <source>
        <dbReference type="ARBA" id="ARBA00023315"/>
    </source>
</evidence>
<accession>A0A4V1Q7I0</accession>
<sequence>MTVEHLERILALTWPGLERDQVGDWLLRAGRGVTSRANSALVLGDPGRPHEDALDAVVSWYRARGLCPRLQIADCAHREVDAACARRGWAASSSAWVMTRSAVLDASAGAPLLGRQRPAALPDVEVEWSDAPPSTTDRDRAAEQTATPALYATLCVGGAAVGWGRLAVVEGCGVVTDLEVEPDRRNQGVGADLLEALCCKASESGATQVALQVLVNNPAHRLYRRLGFSEHHAYHYRTG</sequence>
<dbReference type="PANTHER" id="PTHR43877">
    <property type="entry name" value="AMINOALKYLPHOSPHONATE N-ACETYLTRANSFERASE-RELATED-RELATED"/>
    <property type="match status" value="1"/>
</dbReference>
<dbReference type="PROSITE" id="PS51186">
    <property type="entry name" value="GNAT"/>
    <property type="match status" value="1"/>
</dbReference>
<comment type="caution">
    <text evidence="4">The sequence shown here is derived from an EMBL/GenBank/DDBJ whole genome shotgun (WGS) entry which is preliminary data.</text>
</comment>
<dbReference type="InterPro" id="IPR056935">
    <property type="entry name" value="Rv0428c-like_C"/>
</dbReference>
<dbReference type="EMBL" id="PPCV01000003">
    <property type="protein sequence ID" value="RXW32658.1"/>
    <property type="molecule type" value="Genomic_DNA"/>
</dbReference>
<protein>
    <submittedName>
        <fullName evidence="4">GNAT family N-acetyltransferase</fullName>
    </submittedName>
</protein>
<dbReference type="InterPro" id="IPR050832">
    <property type="entry name" value="Bact_Acetyltransf"/>
</dbReference>
<feature type="domain" description="N-acetyltransferase" evidence="3">
    <location>
        <begin position="97"/>
        <end position="239"/>
    </location>
</feature>
<dbReference type="Proteomes" id="UP000290624">
    <property type="component" value="Unassembled WGS sequence"/>
</dbReference>
<dbReference type="Pfam" id="PF24553">
    <property type="entry name" value="Rv0428c_C"/>
    <property type="match status" value="1"/>
</dbReference>
<dbReference type="Gene3D" id="3.40.630.30">
    <property type="match status" value="1"/>
</dbReference>
<name>A0A4V1Q7I0_9ACTN</name>
<dbReference type="AlphaFoldDB" id="A0A4V1Q7I0"/>
<dbReference type="InterPro" id="IPR016181">
    <property type="entry name" value="Acyl_CoA_acyltransferase"/>
</dbReference>
<proteinExistence type="predicted"/>
<evidence type="ECO:0000313" key="5">
    <source>
        <dbReference type="Proteomes" id="UP000290624"/>
    </source>
</evidence>
<dbReference type="RefSeq" id="WP_129458273.1">
    <property type="nucleotide sequence ID" value="NZ_PPCV01000003.1"/>
</dbReference>
<keyword evidence="5" id="KW-1185">Reference proteome</keyword>
<dbReference type="InterPro" id="IPR000182">
    <property type="entry name" value="GNAT_dom"/>
</dbReference>
<keyword evidence="1 4" id="KW-0808">Transferase</keyword>
<evidence type="ECO:0000259" key="3">
    <source>
        <dbReference type="PROSITE" id="PS51186"/>
    </source>
</evidence>
<organism evidence="4 5">
    <name type="scientific">Propioniciclava flava</name>
    <dbReference type="NCBI Taxonomy" id="2072026"/>
    <lineage>
        <taxon>Bacteria</taxon>
        <taxon>Bacillati</taxon>
        <taxon>Actinomycetota</taxon>
        <taxon>Actinomycetes</taxon>
        <taxon>Propionibacteriales</taxon>
        <taxon>Propionibacteriaceae</taxon>
        <taxon>Propioniciclava</taxon>
    </lineage>
</organism>
<gene>
    <name evidence="4" type="ORF">C1706_05790</name>
</gene>
<dbReference type="SUPFAM" id="SSF55729">
    <property type="entry name" value="Acyl-CoA N-acyltransferases (Nat)"/>
    <property type="match status" value="1"/>
</dbReference>